<dbReference type="AlphaFoldDB" id="V6SKD5"/>
<organism evidence="2 3">
    <name type="scientific">Flavobacterium enshiense DK69</name>
    <dbReference type="NCBI Taxonomy" id="1107311"/>
    <lineage>
        <taxon>Bacteria</taxon>
        <taxon>Pseudomonadati</taxon>
        <taxon>Bacteroidota</taxon>
        <taxon>Flavobacteriia</taxon>
        <taxon>Flavobacteriales</taxon>
        <taxon>Flavobacteriaceae</taxon>
        <taxon>Flavobacterium</taxon>
    </lineage>
</organism>
<dbReference type="EMBL" id="JRLZ01000003">
    <property type="protein sequence ID" value="KGO96693.1"/>
    <property type="molecule type" value="Genomic_DNA"/>
</dbReference>
<protein>
    <submittedName>
        <fullName evidence="2">Uncharacterized protein</fullName>
    </submittedName>
</protein>
<reference evidence="2 3" key="2">
    <citation type="journal article" date="2015" name="Stand. Genomic Sci.">
        <title>High quality draft genomic sequence of Flavobacterium enshiense DK69(T) and comparison among Flavobacterium genomes.</title>
        <authorList>
            <person name="Zeng Z."/>
            <person name="Chen C."/>
            <person name="Du H."/>
            <person name="Wang G."/>
            <person name="Li M."/>
        </authorList>
    </citation>
    <scope>NUCLEOTIDE SEQUENCE [LARGE SCALE GENOMIC DNA]</scope>
    <source>
        <strain evidence="2 3">DK69</strain>
    </source>
</reference>
<sequence length="74" mass="8820">MNMKKNIFQNPSKKALILFAILSFTGISLMILAMSDLFTESVFQKRYLMFWFLIITNLMFLIRLFVNYSKNKKI</sequence>
<dbReference type="eggNOG" id="ENOG5033FCQ">
    <property type="taxonomic scope" value="Bacteria"/>
</dbReference>
<reference evidence="3" key="1">
    <citation type="submission" date="2013-09" db="EMBL/GenBank/DDBJ databases">
        <authorList>
            <person name="Zeng Z."/>
            <person name="Chen C."/>
        </authorList>
    </citation>
    <scope>NUCLEOTIDE SEQUENCE [LARGE SCALE GENOMIC DNA]</scope>
    <source>
        <strain evidence="3">DK69</strain>
    </source>
</reference>
<keyword evidence="1" id="KW-0472">Membrane</keyword>
<accession>V6SKD5</accession>
<dbReference type="PATRIC" id="fig|1107311.5.peg.1763"/>
<name>V6SKD5_9FLAO</name>
<gene>
    <name evidence="2" type="ORF">Q767_03005</name>
</gene>
<comment type="caution">
    <text evidence="2">The sequence shown here is derived from an EMBL/GenBank/DDBJ whole genome shotgun (WGS) entry which is preliminary data.</text>
</comment>
<keyword evidence="1" id="KW-1133">Transmembrane helix</keyword>
<evidence type="ECO:0000256" key="1">
    <source>
        <dbReference type="SAM" id="Phobius"/>
    </source>
</evidence>
<keyword evidence="1" id="KW-0812">Transmembrane</keyword>
<feature type="transmembrane region" description="Helical" evidence="1">
    <location>
        <begin position="47"/>
        <end position="66"/>
    </location>
</feature>
<dbReference type="Proteomes" id="UP000030149">
    <property type="component" value="Unassembled WGS sequence"/>
</dbReference>
<evidence type="ECO:0000313" key="3">
    <source>
        <dbReference type="Proteomes" id="UP000030149"/>
    </source>
</evidence>
<evidence type="ECO:0000313" key="2">
    <source>
        <dbReference type="EMBL" id="KGO96693.1"/>
    </source>
</evidence>
<proteinExistence type="predicted"/>
<keyword evidence="3" id="KW-1185">Reference proteome</keyword>
<feature type="transmembrane region" description="Helical" evidence="1">
    <location>
        <begin position="15"/>
        <end position="35"/>
    </location>
</feature>